<reference evidence="2" key="1">
    <citation type="journal article" date="2019" name="Int. J. Syst. Evol. Microbiol.">
        <title>The Global Catalogue of Microorganisms (GCM) 10K type strain sequencing project: providing services to taxonomists for standard genome sequencing and annotation.</title>
        <authorList>
            <consortium name="The Broad Institute Genomics Platform"/>
            <consortium name="The Broad Institute Genome Sequencing Center for Infectious Disease"/>
            <person name="Wu L."/>
            <person name="Ma J."/>
        </authorList>
    </citation>
    <scope>NUCLEOTIDE SEQUENCE [LARGE SCALE GENOMIC DNA]</scope>
    <source>
        <strain evidence="2">CGMCC 1.12766</strain>
    </source>
</reference>
<dbReference type="EMBL" id="BMFS01000001">
    <property type="protein sequence ID" value="GGG90642.1"/>
    <property type="molecule type" value="Genomic_DNA"/>
</dbReference>
<gene>
    <name evidence="1" type="ORF">GCM10007420_02250</name>
</gene>
<sequence length="64" mass="7143">MQINVQLLKRRLFEDSAVQNVKFFPGSNRDVSADDIAGEINRYFVDAENGGAQEKLNVEADLDA</sequence>
<proteinExistence type="predicted"/>
<accession>A0ABQ1XCP8</accession>
<dbReference type="Proteomes" id="UP000648722">
    <property type="component" value="Unassembled WGS sequence"/>
</dbReference>
<name>A0ABQ1XCP8_9PROT</name>
<evidence type="ECO:0000313" key="1">
    <source>
        <dbReference type="EMBL" id="GGG90642.1"/>
    </source>
</evidence>
<keyword evidence="2" id="KW-1185">Reference proteome</keyword>
<comment type="caution">
    <text evidence="1">The sequence shown here is derived from an EMBL/GenBank/DDBJ whole genome shotgun (WGS) entry which is preliminary data.</text>
</comment>
<organism evidence="1 2">
    <name type="scientific">Glycocaulis albus</name>
    <dbReference type="NCBI Taxonomy" id="1382801"/>
    <lineage>
        <taxon>Bacteria</taxon>
        <taxon>Pseudomonadati</taxon>
        <taxon>Pseudomonadota</taxon>
        <taxon>Alphaproteobacteria</taxon>
        <taxon>Maricaulales</taxon>
        <taxon>Maricaulaceae</taxon>
        <taxon>Glycocaulis</taxon>
    </lineage>
</organism>
<evidence type="ECO:0000313" key="2">
    <source>
        <dbReference type="Proteomes" id="UP000648722"/>
    </source>
</evidence>
<protein>
    <submittedName>
        <fullName evidence="1">Uncharacterized protein</fullName>
    </submittedName>
</protein>
<dbReference type="RefSeq" id="WP_188450709.1">
    <property type="nucleotide sequence ID" value="NZ_BMFS01000001.1"/>
</dbReference>